<evidence type="ECO:0000256" key="6">
    <source>
        <dbReference type="SAM" id="MobiDB-lite"/>
    </source>
</evidence>
<organism evidence="8 9">
    <name type="scientific">Cyprinodon variegatus</name>
    <name type="common">Sheepshead minnow</name>
    <dbReference type="NCBI Taxonomy" id="28743"/>
    <lineage>
        <taxon>Eukaryota</taxon>
        <taxon>Metazoa</taxon>
        <taxon>Chordata</taxon>
        <taxon>Craniata</taxon>
        <taxon>Vertebrata</taxon>
        <taxon>Euteleostomi</taxon>
        <taxon>Actinopterygii</taxon>
        <taxon>Neopterygii</taxon>
        <taxon>Teleostei</taxon>
        <taxon>Neoteleostei</taxon>
        <taxon>Acanthomorphata</taxon>
        <taxon>Ovalentaria</taxon>
        <taxon>Atherinomorphae</taxon>
        <taxon>Cyprinodontiformes</taxon>
        <taxon>Cyprinodontidae</taxon>
        <taxon>Cyprinodon</taxon>
    </lineage>
</organism>
<feature type="compositionally biased region" description="Low complexity" evidence="6">
    <location>
        <begin position="424"/>
        <end position="468"/>
    </location>
</feature>
<dbReference type="Pfam" id="PF07533">
    <property type="entry name" value="BRK"/>
    <property type="match status" value="1"/>
</dbReference>
<feature type="region of interest" description="Disordered" evidence="6">
    <location>
        <begin position="295"/>
        <end position="324"/>
    </location>
</feature>
<reference evidence="8" key="1">
    <citation type="submission" date="2025-08" db="UniProtKB">
        <authorList>
            <consortium name="Ensembl"/>
        </authorList>
    </citation>
    <scope>IDENTIFICATION</scope>
</reference>
<feature type="compositionally biased region" description="Basic and acidic residues" evidence="6">
    <location>
        <begin position="624"/>
        <end position="634"/>
    </location>
</feature>
<keyword evidence="4" id="KW-0804">Transcription</keyword>
<feature type="region of interest" description="Disordered" evidence="6">
    <location>
        <begin position="424"/>
        <end position="496"/>
    </location>
</feature>
<feature type="region of interest" description="Disordered" evidence="6">
    <location>
        <begin position="536"/>
        <end position="647"/>
    </location>
</feature>
<keyword evidence="5" id="KW-0539">Nucleus</keyword>
<feature type="compositionally biased region" description="Basic and acidic residues" evidence="6">
    <location>
        <begin position="125"/>
        <end position="134"/>
    </location>
</feature>
<dbReference type="PANTHER" id="PTHR46850">
    <property type="entry name" value="CHROMODOMAIN-HELICASE-DNA-BINDING PROTEIN 9"/>
    <property type="match status" value="1"/>
</dbReference>
<dbReference type="PANTHER" id="PTHR46850:SF1">
    <property type="entry name" value="CHROMODOMAIN-HELICASE-DNA-BINDING PROTEIN 9"/>
    <property type="match status" value="1"/>
</dbReference>
<evidence type="ECO:0000259" key="7">
    <source>
        <dbReference type="SMART" id="SM00592"/>
    </source>
</evidence>
<dbReference type="InterPro" id="IPR006576">
    <property type="entry name" value="BRK_domain"/>
</dbReference>
<keyword evidence="9" id="KW-1185">Reference proteome</keyword>
<sequence length="647" mass="67789">MLNGWQEAAIDLTKHSGEVGAPTNEVGHHNAAAGSGHKLPPITAPLPGPVGIDMSGILQAGLIHPVTGQIVNGSLRGDDSLRRRRGRRRNVEALYSEFAKSRGLQLPETQVGGGGRDQRNVQPGGRREGGEQEHSSNSVSVCRLGWRPSATPPSPPPPPRRHRLHQSGPPAPPPPPLPQPLPRPPPSQNWRPSTGRRPVKSGASLLHGFVERPKQRRHRCKDPTKLDINTLTGEERVPVVHRGTGRRLGGAMAPAIKELSRWLDANSEYFVAPDWAEVVKHSGFLPEGKFSRILTEPVNRDPGSRRRGRRPRSEMPKPLLSVSDSSSATLSAPLYMNGGLIGSMDSIVTLQNLRGAIPGIPISGIMAAGFPHGFPAAVSAGSGGSSAEDVKNGLSMLPMMLHGIPHGAAIPQHALFSVGTMMAHAPPHSASSPSSSTSVTTTTVASDAASPSSSTAADGESSSSSALGGDKEKAVTEGAKRPAGGDAVTSTSRVHLGGGAGSHHTFNPFLIPGMSHGLLYPHMFLPHGGIMTLPAVPPGAAADSSPGSPRRRRNRVREEGEREKGKEGEGDAEERESTVGESGGARAADAFLPSTSASEPSAATSEENQEAGSSEPPEPNSYNHSEKDTAGEKEDGSDEMNPEQETA</sequence>
<feature type="region of interest" description="Disordered" evidence="6">
    <location>
        <begin position="104"/>
        <end position="222"/>
    </location>
</feature>
<reference evidence="8" key="2">
    <citation type="submission" date="2025-09" db="UniProtKB">
        <authorList>
            <consortium name="Ensembl"/>
        </authorList>
    </citation>
    <scope>IDENTIFICATION</scope>
</reference>
<dbReference type="Gene3D" id="3.40.5.120">
    <property type="match status" value="1"/>
</dbReference>
<protein>
    <recommendedName>
        <fullName evidence="7">BRK domain-containing protein</fullName>
    </recommendedName>
</protein>
<feature type="domain" description="BRK" evidence="7">
    <location>
        <begin position="232"/>
        <end position="276"/>
    </location>
</feature>
<dbReference type="Ensembl" id="ENSCVAT00000026549.1">
    <property type="protein sequence ID" value="ENSCVAP00000031499.1"/>
    <property type="gene ID" value="ENSCVAG00000020830.1"/>
</dbReference>
<dbReference type="AlphaFoldDB" id="A0A3Q2EI39"/>
<evidence type="ECO:0000256" key="4">
    <source>
        <dbReference type="ARBA" id="ARBA00023163"/>
    </source>
</evidence>
<proteinExistence type="inferred from homology"/>
<keyword evidence="3" id="KW-0805">Transcription regulation</keyword>
<name>A0A3Q2EI39_CYPVA</name>
<dbReference type="Proteomes" id="UP000265020">
    <property type="component" value="Unassembled WGS sequence"/>
</dbReference>
<evidence type="ECO:0000313" key="9">
    <source>
        <dbReference type="Proteomes" id="UP000265020"/>
    </source>
</evidence>
<feature type="compositionally biased region" description="Acidic residues" evidence="6">
    <location>
        <begin position="635"/>
        <end position="647"/>
    </location>
</feature>
<evidence type="ECO:0000256" key="2">
    <source>
        <dbReference type="ARBA" id="ARBA00007025"/>
    </source>
</evidence>
<dbReference type="GeneTree" id="ENSGT01040000241001"/>
<feature type="compositionally biased region" description="Pro residues" evidence="6">
    <location>
        <begin position="169"/>
        <end position="187"/>
    </location>
</feature>
<feature type="compositionally biased region" description="Basic and acidic residues" evidence="6">
    <location>
        <begin position="556"/>
        <end position="569"/>
    </location>
</feature>
<comment type="similarity">
    <text evidence="2">Belongs to the SNF2/RAD54 helicase family.</text>
</comment>
<feature type="compositionally biased region" description="Low complexity" evidence="6">
    <location>
        <begin position="538"/>
        <end position="548"/>
    </location>
</feature>
<feature type="compositionally biased region" description="Basic and acidic residues" evidence="6">
    <location>
        <begin position="469"/>
        <end position="480"/>
    </location>
</feature>
<dbReference type="InterPro" id="IPR051493">
    <property type="entry name" value="CHD"/>
</dbReference>
<evidence type="ECO:0000256" key="3">
    <source>
        <dbReference type="ARBA" id="ARBA00023015"/>
    </source>
</evidence>
<accession>A0A3Q2EI39</accession>
<dbReference type="SMART" id="SM00592">
    <property type="entry name" value="BRK"/>
    <property type="match status" value="1"/>
</dbReference>
<feature type="compositionally biased region" description="Low complexity" evidence="6">
    <location>
        <begin position="593"/>
        <end position="606"/>
    </location>
</feature>
<evidence type="ECO:0000313" key="8">
    <source>
        <dbReference type="Ensembl" id="ENSCVAP00000031499.1"/>
    </source>
</evidence>
<dbReference type="STRING" id="28743.ENSCVAP00000031499"/>
<evidence type="ECO:0000256" key="5">
    <source>
        <dbReference type="ARBA" id="ARBA00023242"/>
    </source>
</evidence>
<dbReference type="GO" id="GO:0005634">
    <property type="term" value="C:nucleus"/>
    <property type="evidence" value="ECO:0007669"/>
    <property type="project" value="UniProtKB-SubCell"/>
</dbReference>
<comment type="subcellular location">
    <subcellularLocation>
        <location evidence="1">Nucleus</location>
    </subcellularLocation>
</comment>
<dbReference type="SUPFAM" id="SSF160481">
    <property type="entry name" value="BRK domain-like"/>
    <property type="match status" value="1"/>
</dbReference>
<evidence type="ECO:0000256" key="1">
    <source>
        <dbReference type="ARBA" id="ARBA00004123"/>
    </source>
</evidence>
<dbReference type="InterPro" id="IPR037259">
    <property type="entry name" value="BRK_sf"/>
</dbReference>